<organism evidence="3 4">
    <name type="scientific">Nitrosomonas halophila</name>
    <dbReference type="NCBI Taxonomy" id="44576"/>
    <lineage>
        <taxon>Bacteria</taxon>
        <taxon>Pseudomonadati</taxon>
        <taxon>Pseudomonadota</taxon>
        <taxon>Betaproteobacteria</taxon>
        <taxon>Nitrosomonadales</taxon>
        <taxon>Nitrosomonadaceae</taxon>
        <taxon>Nitrosomonas</taxon>
    </lineage>
</organism>
<keyword evidence="2" id="KW-0233">DNA recombination</keyword>
<reference evidence="3 4" key="1">
    <citation type="submission" date="2016-10" db="EMBL/GenBank/DDBJ databases">
        <authorList>
            <person name="de Groot N.N."/>
        </authorList>
    </citation>
    <scope>NUCLEOTIDE SEQUENCE [LARGE SCALE GENOMIC DNA]</scope>
    <source>
        <strain evidence="3 4">Nm1</strain>
    </source>
</reference>
<dbReference type="Proteomes" id="UP000198640">
    <property type="component" value="Unassembled WGS sequence"/>
</dbReference>
<dbReference type="InterPro" id="IPR011010">
    <property type="entry name" value="DNA_brk_join_enz"/>
</dbReference>
<dbReference type="AlphaFoldDB" id="A0A1H3MB61"/>
<accession>A0A1H3MB61</accession>
<dbReference type="GO" id="GO:0006310">
    <property type="term" value="P:DNA recombination"/>
    <property type="evidence" value="ECO:0007669"/>
    <property type="project" value="UniProtKB-KW"/>
</dbReference>
<name>A0A1H3MB61_9PROT</name>
<proteinExistence type="predicted"/>
<dbReference type="Gene3D" id="1.10.443.10">
    <property type="entry name" value="Intergrase catalytic core"/>
    <property type="match status" value="1"/>
</dbReference>
<evidence type="ECO:0000313" key="3">
    <source>
        <dbReference type="EMBL" id="SDY73554.1"/>
    </source>
</evidence>
<dbReference type="SUPFAM" id="SSF56349">
    <property type="entry name" value="DNA breaking-rejoining enzymes"/>
    <property type="match status" value="1"/>
</dbReference>
<evidence type="ECO:0000256" key="2">
    <source>
        <dbReference type="ARBA" id="ARBA00023172"/>
    </source>
</evidence>
<sequence>MSLFKRGKTWWIRFTTPGGERIRCSAATEDKTQAQEFHDKLKAEAWKTAKVGKKPTYTWDEAAYKWLMETQYKATHKQNLQQIAWIQQFFRGRLLTEITREVIAKVGEVKCKETSPSTANRYLATIRAIFRKAAQDWEWIEKAPYIRLYKEPKRRIRWISPQQAGILLNELPEHLVDLVKFSLSTGLRKRNVTELEWSQVDLLRNVAWIHADQGKKKYSRFIKCNCYRGVEEADWQTSNKSLHLSRKANYPNEYESLAKSVDTCRY</sequence>
<keyword evidence="1" id="KW-0238">DNA-binding</keyword>
<evidence type="ECO:0000256" key="1">
    <source>
        <dbReference type="ARBA" id="ARBA00023125"/>
    </source>
</evidence>
<keyword evidence="4" id="KW-1185">Reference proteome</keyword>
<protein>
    <submittedName>
        <fullName evidence="3">Phage integrase family protein</fullName>
    </submittedName>
</protein>
<dbReference type="Gene3D" id="1.10.150.130">
    <property type="match status" value="1"/>
</dbReference>
<dbReference type="EMBL" id="FNOY01000058">
    <property type="protein sequence ID" value="SDY73554.1"/>
    <property type="molecule type" value="Genomic_DNA"/>
</dbReference>
<dbReference type="GO" id="GO:0003677">
    <property type="term" value="F:DNA binding"/>
    <property type="evidence" value="ECO:0007669"/>
    <property type="project" value="UniProtKB-KW"/>
</dbReference>
<evidence type="ECO:0000313" key="4">
    <source>
        <dbReference type="Proteomes" id="UP000198640"/>
    </source>
</evidence>
<dbReference type="STRING" id="44576.SAMN05421881_10582"/>
<dbReference type="GO" id="GO:0015074">
    <property type="term" value="P:DNA integration"/>
    <property type="evidence" value="ECO:0007669"/>
    <property type="project" value="InterPro"/>
</dbReference>
<gene>
    <name evidence="3" type="ORF">SAMN05421881_10582</name>
</gene>
<dbReference type="InterPro" id="IPR010998">
    <property type="entry name" value="Integrase_recombinase_N"/>
</dbReference>
<dbReference type="InterPro" id="IPR013762">
    <property type="entry name" value="Integrase-like_cat_sf"/>
</dbReference>